<evidence type="ECO:0000313" key="2">
    <source>
        <dbReference type="EMBL" id="MCB5362177.1"/>
    </source>
</evidence>
<dbReference type="RefSeq" id="WP_226952403.1">
    <property type="nucleotide sequence ID" value="NZ_JACDXW010000001.1"/>
</dbReference>
<sequence>MQHDTSPVNFAKHSAPIYQALLKTQETIIAAGLNPLLHHLVVLRASQINACAFCVKMHLSEARRDGETEARLDRLIVWRHVDDFTPAEKAALAWTEALTTLKEDTVFGILRARLREHFNEAQISALTATIAMINLWNRVQISQHA</sequence>
<proteinExistence type="predicted"/>
<evidence type="ECO:0000259" key="1">
    <source>
        <dbReference type="Pfam" id="PF02627"/>
    </source>
</evidence>
<dbReference type="Proteomes" id="UP000776983">
    <property type="component" value="Unassembled WGS sequence"/>
</dbReference>
<dbReference type="InterPro" id="IPR003779">
    <property type="entry name" value="CMD-like"/>
</dbReference>
<dbReference type="InterPro" id="IPR004675">
    <property type="entry name" value="AhpD_core"/>
</dbReference>
<dbReference type="Gene3D" id="1.20.1290.10">
    <property type="entry name" value="AhpD-like"/>
    <property type="match status" value="1"/>
</dbReference>
<protein>
    <submittedName>
        <fullName evidence="2">Carboxymuconolactone decarboxylase family protein</fullName>
    </submittedName>
</protein>
<gene>
    <name evidence="2" type="ORF">H0484_00170</name>
</gene>
<dbReference type="Pfam" id="PF02627">
    <property type="entry name" value="CMD"/>
    <property type="match status" value="1"/>
</dbReference>
<dbReference type="SUPFAM" id="SSF69118">
    <property type="entry name" value="AhpD-like"/>
    <property type="match status" value="1"/>
</dbReference>
<reference evidence="2 3" key="1">
    <citation type="submission" date="2020-07" db="EMBL/GenBank/DDBJ databases">
        <title>Pusillimonas sp. nov., isolated from poultry manure in Taiwan.</title>
        <authorList>
            <person name="Lin S.-Y."/>
            <person name="Tang Y.-S."/>
            <person name="Young C.-C."/>
        </authorList>
    </citation>
    <scope>NUCLEOTIDE SEQUENCE [LARGE SCALE GENOMIC DNA]</scope>
    <source>
        <strain evidence="2 3">CC-YST705</strain>
    </source>
</reference>
<dbReference type="EMBL" id="JACDXW010000001">
    <property type="protein sequence ID" value="MCB5362177.1"/>
    <property type="molecule type" value="Genomic_DNA"/>
</dbReference>
<organism evidence="2 3">
    <name type="scientific">Mesopusillimonas faecipullorum</name>
    <dbReference type="NCBI Taxonomy" id="2755040"/>
    <lineage>
        <taxon>Bacteria</taxon>
        <taxon>Pseudomonadati</taxon>
        <taxon>Pseudomonadota</taxon>
        <taxon>Betaproteobacteria</taxon>
        <taxon>Burkholderiales</taxon>
        <taxon>Alcaligenaceae</taxon>
        <taxon>Mesopusillimonas</taxon>
    </lineage>
</organism>
<feature type="domain" description="Carboxymuconolactone decarboxylase-like" evidence="1">
    <location>
        <begin position="17"/>
        <end position="97"/>
    </location>
</feature>
<comment type="caution">
    <text evidence="2">The sequence shown here is derived from an EMBL/GenBank/DDBJ whole genome shotgun (WGS) entry which is preliminary data.</text>
</comment>
<evidence type="ECO:0000313" key="3">
    <source>
        <dbReference type="Proteomes" id="UP000776983"/>
    </source>
</evidence>
<accession>A0ABS8C8I3</accession>
<dbReference type="PANTHER" id="PTHR34846">
    <property type="entry name" value="4-CARBOXYMUCONOLACTONE DECARBOXYLASE FAMILY PROTEIN (AFU_ORTHOLOGUE AFUA_6G11590)"/>
    <property type="match status" value="1"/>
</dbReference>
<keyword evidence="3" id="KW-1185">Reference proteome</keyword>
<name>A0ABS8C8I3_9BURK</name>
<dbReference type="NCBIfam" id="TIGR00778">
    <property type="entry name" value="ahpD_dom"/>
    <property type="match status" value="1"/>
</dbReference>
<dbReference type="PANTHER" id="PTHR34846:SF10">
    <property type="entry name" value="CYTOPLASMIC PROTEIN"/>
    <property type="match status" value="1"/>
</dbReference>
<dbReference type="InterPro" id="IPR029032">
    <property type="entry name" value="AhpD-like"/>
</dbReference>